<accession>A0A0G4J4A8</accession>
<dbReference type="EMBL" id="CDSF01000124">
    <property type="protein sequence ID" value="CEP02347.1"/>
    <property type="molecule type" value="Genomic_DNA"/>
</dbReference>
<organism evidence="3 4">
    <name type="scientific">Plasmodiophora brassicae</name>
    <name type="common">Clubroot disease agent</name>
    <dbReference type="NCBI Taxonomy" id="37360"/>
    <lineage>
        <taxon>Eukaryota</taxon>
        <taxon>Sar</taxon>
        <taxon>Rhizaria</taxon>
        <taxon>Endomyxa</taxon>
        <taxon>Phytomyxea</taxon>
        <taxon>Plasmodiophorida</taxon>
        <taxon>Plasmodiophoridae</taxon>
        <taxon>Plasmodiophora</taxon>
    </lineage>
</organism>
<feature type="chain" id="PRO_5005193966" evidence="2">
    <location>
        <begin position="20"/>
        <end position="212"/>
    </location>
</feature>
<feature type="signal peptide" evidence="2">
    <location>
        <begin position="1"/>
        <end position="19"/>
    </location>
</feature>
<sequence length="212" mass="24227">MTMIVAVCVMGAIVWQAGAAPNDAGQSPKPDPAQCDSMRHEAGACTAKSEDLDRLIREGRRRAKRARYDLKCMRETARIVKESILIKRSILDEFRDPRTTVPRPKTVRRYQHMIRGLTSRCDAASVPVSLRKNAHVDADFWERLAQGSVEPHALQDALDQDTWVLNNIISTTDQCEIVFRGMLADLKRWRDRTKEIEQSRPKPAASHRRRRL</sequence>
<gene>
    <name evidence="3" type="ORF">PBRA_008931</name>
</gene>
<evidence type="ECO:0000313" key="3">
    <source>
        <dbReference type="EMBL" id="CEP02347.1"/>
    </source>
</evidence>
<evidence type="ECO:0000313" key="4">
    <source>
        <dbReference type="Proteomes" id="UP000039324"/>
    </source>
</evidence>
<name>A0A0G4J4A8_PLABS</name>
<proteinExistence type="predicted"/>
<protein>
    <submittedName>
        <fullName evidence="3">Uncharacterized protein</fullName>
    </submittedName>
</protein>
<dbReference type="AlphaFoldDB" id="A0A0G4J4A8"/>
<feature type="region of interest" description="Disordered" evidence="1">
    <location>
        <begin position="192"/>
        <end position="212"/>
    </location>
</feature>
<reference evidence="3 4" key="1">
    <citation type="submission" date="2015-02" db="EMBL/GenBank/DDBJ databases">
        <authorList>
            <person name="Chooi Y.-H."/>
        </authorList>
    </citation>
    <scope>NUCLEOTIDE SEQUENCE [LARGE SCALE GENOMIC DNA]</scope>
    <source>
        <strain evidence="3">E3</strain>
    </source>
</reference>
<evidence type="ECO:0000256" key="2">
    <source>
        <dbReference type="SAM" id="SignalP"/>
    </source>
</evidence>
<keyword evidence="2" id="KW-0732">Signal</keyword>
<dbReference type="Proteomes" id="UP000039324">
    <property type="component" value="Unassembled WGS sequence"/>
</dbReference>
<keyword evidence="4" id="KW-1185">Reference proteome</keyword>
<evidence type="ECO:0000256" key="1">
    <source>
        <dbReference type="SAM" id="MobiDB-lite"/>
    </source>
</evidence>